<dbReference type="GO" id="GO:0006508">
    <property type="term" value="P:proteolysis"/>
    <property type="evidence" value="ECO:0007669"/>
    <property type="project" value="InterPro"/>
</dbReference>
<dbReference type="FunCoup" id="A0A0V0R778">
    <property type="interactions" value="45"/>
</dbReference>
<dbReference type="PANTHER" id="PTHR12277:SF81">
    <property type="entry name" value="PROTEIN ABHD13"/>
    <property type="match status" value="1"/>
</dbReference>
<protein>
    <recommendedName>
        <fullName evidence="1">Peptidase S9 prolyl oligopeptidase catalytic domain-containing protein</fullName>
    </recommendedName>
</protein>
<dbReference type="Proteomes" id="UP000054937">
    <property type="component" value="Unassembled WGS sequence"/>
</dbReference>
<gene>
    <name evidence="2" type="ORF">PPERSA_00845</name>
</gene>
<dbReference type="SUPFAM" id="SSF53474">
    <property type="entry name" value="alpha/beta-Hydrolases"/>
    <property type="match status" value="1"/>
</dbReference>
<dbReference type="InterPro" id="IPR001375">
    <property type="entry name" value="Peptidase_S9_cat"/>
</dbReference>
<comment type="caution">
    <text evidence="2">The sequence shown here is derived from an EMBL/GenBank/DDBJ whole genome shotgun (WGS) entry which is preliminary data.</text>
</comment>
<feature type="domain" description="Peptidase S9 prolyl oligopeptidase catalytic" evidence="1">
    <location>
        <begin position="66"/>
        <end position="187"/>
    </location>
</feature>
<evidence type="ECO:0000313" key="3">
    <source>
        <dbReference type="Proteomes" id="UP000054937"/>
    </source>
</evidence>
<evidence type="ECO:0000259" key="1">
    <source>
        <dbReference type="Pfam" id="PF00326"/>
    </source>
</evidence>
<dbReference type="InterPro" id="IPR029058">
    <property type="entry name" value="AB_hydrolase_fold"/>
</dbReference>
<dbReference type="PANTHER" id="PTHR12277">
    <property type="entry name" value="ALPHA/BETA HYDROLASE DOMAIN-CONTAINING PROTEIN"/>
    <property type="match status" value="1"/>
</dbReference>
<evidence type="ECO:0000313" key="2">
    <source>
        <dbReference type="EMBL" id="KRX10365.1"/>
    </source>
</evidence>
<keyword evidence="3" id="KW-1185">Reference proteome</keyword>
<accession>A0A0V0R778</accession>
<proteinExistence type="predicted"/>
<dbReference type="OrthoDB" id="446723at2759"/>
<dbReference type="Pfam" id="PF00326">
    <property type="entry name" value="Peptidase_S9"/>
    <property type="match status" value="1"/>
</dbReference>
<sequence length="319" mass="36864">MSATSVYVKNIKVKSEYLVIFSHGNSTDNGWMIDSYLDIGYNCKINLLGYDYSGYGISEGKLGDCNMLEDIKSVYLFARNQLKFEWNKIIIYGQSLGSGPSTYICSQEKFPVAGLIFHSGFTSGLRLMIQKKNVKKDANEDEKINYYDFFPNIQMLKSVNCPVLFIHGTHDEEIPFYHCEDNSQQVKIKQIFKVINGGHNNIETDFRREYFAILKDFLKKIKQKNEENTQAVIYKQNKAGQWDDNFKHLYVKQNQVKIDQKYNKKLSQSSIKYSQDQSSIGSQLSKSNLGMKSNESILQKDNFLNQQNQTQSLKKKLID</sequence>
<dbReference type="Gene3D" id="3.40.50.1820">
    <property type="entry name" value="alpha/beta hydrolase"/>
    <property type="match status" value="1"/>
</dbReference>
<reference evidence="2 3" key="1">
    <citation type="journal article" date="2015" name="Sci. Rep.">
        <title>Genome of the facultative scuticociliatosis pathogen Pseudocohnilembus persalinus provides insight into its virulence through horizontal gene transfer.</title>
        <authorList>
            <person name="Xiong J."/>
            <person name="Wang G."/>
            <person name="Cheng J."/>
            <person name="Tian M."/>
            <person name="Pan X."/>
            <person name="Warren A."/>
            <person name="Jiang C."/>
            <person name="Yuan D."/>
            <person name="Miao W."/>
        </authorList>
    </citation>
    <scope>NUCLEOTIDE SEQUENCE [LARGE SCALE GENOMIC DNA]</scope>
    <source>
        <strain evidence="2">36N120E</strain>
    </source>
</reference>
<dbReference type="AlphaFoldDB" id="A0A0V0R778"/>
<name>A0A0V0R778_PSEPJ</name>
<dbReference type="GO" id="GO:0008236">
    <property type="term" value="F:serine-type peptidase activity"/>
    <property type="evidence" value="ECO:0007669"/>
    <property type="project" value="InterPro"/>
</dbReference>
<organism evidence="2 3">
    <name type="scientific">Pseudocohnilembus persalinus</name>
    <name type="common">Ciliate</name>
    <dbReference type="NCBI Taxonomy" id="266149"/>
    <lineage>
        <taxon>Eukaryota</taxon>
        <taxon>Sar</taxon>
        <taxon>Alveolata</taxon>
        <taxon>Ciliophora</taxon>
        <taxon>Intramacronucleata</taxon>
        <taxon>Oligohymenophorea</taxon>
        <taxon>Scuticociliatia</taxon>
        <taxon>Philasterida</taxon>
        <taxon>Pseudocohnilembidae</taxon>
        <taxon>Pseudocohnilembus</taxon>
    </lineage>
</organism>
<dbReference type="EMBL" id="LDAU01000029">
    <property type="protein sequence ID" value="KRX10365.1"/>
    <property type="molecule type" value="Genomic_DNA"/>
</dbReference>
<dbReference type="InParanoid" id="A0A0V0R778"/>
<dbReference type="OMA" id="QNINKEW"/>